<feature type="domain" description="Choice-of-anchor I" evidence="3">
    <location>
        <begin position="16"/>
        <end position="252"/>
    </location>
</feature>
<dbReference type="PANTHER" id="PTHR46928:SF1">
    <property type="entry name" value="MESENCHYME-SPECIFIC CELL SURFACE GLYCOPROTEIN"/>
    <property type="match status" value="1"/>
</dbReference>
<reference evidence="5" key="1">
    <citation type="submission" date="2016-10" db="EMBL/GenBank/DDBJ databases">
        <title>Comparative genomics uncovers the prolific and rare metabolic potential of the cyanobacterial genus Moorea.</title>
        <authorList>
            <person name="Leao T."/>
            <person name="Castelao G."/>
            <person name="Korobeynikov A."/>
            <person name="Monroe E.A."/>
            <person name="Podell S."/>
            <person name="Glukhov E."/>
            <person name="Allen E."/>
            <person name="Gerwick W.H."/>
            <person name="Gerwick L."/>
        </authorList>
    </citation>
    <scope>NUCLEOTIDE SEQUENCE [LARGE SCALE GENOMIC DNA]</scope>
    <source>
        <strain evidence="5">PAL-8-15-08-1</strain>
    </source>
</reference>
<feature type="region of interest" description="Disordered" evidence="1">
    <location>
        <begin position="296"/>
        <end position="315"/>
    </location>
</feature>
<dbReference type="SUPFAM" id="SSF51004">
    <property type="entry name" value="C-terminal (heme d1) domain of cytochrome cd1-nitrite reductase"/>
    <property type="match status" value="1"/>
</dbReference>
<dbReference type="PRINTS" id="PR00313">
    <property type="entry name" value="CABNDNGRPT"/>
</dbReference>
<dbReference type="InterPro" id="IPR001343">
    <property type="entry name" value="Hemolysn_Ca-bd"/>
</dbReference>
<dbReference type="KEGG" id="mpro:BJP34_10200"/>
<evidence type="ECO:0000313" key="4">
    <source>
        <dbReference type="EMBL" id="AOW99776.1"/>
    </source>
</evidence>
<dbReference type="InterPro" id="IPR027372">
    <property type="entry name" value="Phytase-like_dom"/>
</dbReference>
<feature type="domain" description="Choice-of-anchor I" evidence="3">
    <location>
        <begin position="653"/>
        <end position="904"/>
    </location>
</feature>
<sequence>MADILNKIGSFSSEMGAEITAYDPISQELFVVSGGTEVQVLDLSDPTNPTEVIPPIDLASLIPDIDGANSVAYSNGLLALALEASTSTDPGKVAIIDIAAFRNNPADPNALKVVQAGPLPDMLTFTPDGTKILVANEGVADDGIDPEGSISIIDVSSGIATLTQDNVATADFSAFNGREAEFRAKGVRIFPDKTVAQDVEPEFIAVSSDGTTAFVNLQENNAFGVVDLESATVVDILPLGVKDHSQGQPSLELFEFNDLPVLGTTEGGQEIKLGGLSGLFYEGTDPATGNLKFVTVPDRGPHGEPTDVDGDGSKERPFALPDYQARVIRFELNPSSGEIGITETIFLTRQDSTTPITGLPNIAGVDEEPVDLSGNLLPLDEFGADLEGLVIAADGTFWMVDEYRPAIYHFDTNGVLIDRFVAQGTAALAGAVAGTFGTESLPEEYANRRLNRGFEAVALDRDQNILYAFIQTPLQNPDPATSDSSDVIRILGIDTTTGNAVAEYVYLLEDPALRSGGRVDKIGDAVYAEDGKLFVIERDSAVGDTAKKFIFQIDLTKATNLLAPDAPTLPTGSTLEQLSADDLDALGIQAVNKIKVTNLPSIGYLAGDKPEGLALLDDGKLAVLNDNDFGVLDQQIPVDGSVPLNPNPTPVVLGLIDLGQNNALDASNKDDAINIQNWPVFGLYQPDAIASFEANGQTYYVTANEGDIRDEEERIANLTLDPEAFPDAETLQQESQLGRLRVSTIDGDLDNDGDYDQLFSYGGRSLSIWDQFGNLVFDSGDDFERITAQQVPELFNSSGTPDTFDDRSDNQGPEPEGIVTGVINDRTYTFIGLERIGGVIVYDVTNPTAPEFVQYLPNDNGGNPDDPVDREPEGLTFIPVEDSPNGEPLLVVAQEDSKTITVFSVNPGPGTPLDDELVGTEADETIIAGAGNDLVAGGNGNDTIFGGNGDDILRGDFNSRSSNNTLGGDDVIYGGAGSDRIGGKAGHDSLFGQKGDDQIWGDAGDDLLRGGLGNDTLFGDNGSGGDGSDTFILAAGEGTDTIVDFQVSEDLIGLVDGLTFGQLSVTQEGNNAVISFGDETLAILNHVQAETLIDNAATTFVLIA</sequence>
<name>A0A1D8TQ96_9CYAN</name>
<dbReference type="InterPro" id="IPR015943">
    <property type="entry name" value="WD40/YVTN_repeat-like_dom_sf"/>
</dbReference>
<dbReference type="Gene3D" id="2.150.10.10">
    <property type="entry name" value="Serralysin-like metalloprotease, C-terminal"/>
    <property type="match status" value="2"/>
</dbReference>
<dbReference type="Pfam" id="PF13449">
    <property type="entry name" value="Phytase-like"/>
    <property type="match status" value="1"/>
</dbReference>
<dbReference type="Gene3D" id="2.130.10.10">
    <property type="entry name" value="YVTN repeat-like/Quinoprotein amine dehydrogenase"/>
    <property type="match status" value="1"/>
</dbReference>
<protein>
    <submittedName>
        <fullName evidence="4">Calcium-binding protein</fullName>
    </submittedName>
</protein>
<proteinExistence type="predicted"/>
<feature type="domain" description="Phytase-like" evidence="2">
    <location>
        <begin position="273"/>
        <end position="629"/>
    </location>
</feature>
<evidence type="ECO:0000256" key="1">
    <source>
        <dbReference type="SAM" id="MobiDB-lite"/>
    </source>
</evidence>
<dbReference type="Pfam" id="PF00353">
    <property type="entry name" value="HemolysinCabind"/>
    <property type="match status" value="3"/>
</dbReference>
<dbReference type="PANTHER" id="PTHR46928">
    <property type="entry name" value="MESENCHYME-SPECIFIC CELL SURFACE GLYCOPROTEIN"/>
    <property type="match status" value="1"/>
</dbReference>
<dbReference type="InterPro" id="IPR052956">
    <property type="entry name" value="Mesenchyme-surface_protein"/>
</dbReference>
<dbReference type="InterPro" id="IPR018511">
    <property type="entry name" value="Hemolysin-typ_Ca-bd_CS"/>
</dbReference>
<dbReference type="GO" id="GO:0005509">
    <property type="term" value="F:calcium ion binding"/>
    <property type="evidence" value="ECO:0007669"/>
    <property type="project" value="InterPro"/>
</dbReference>
<dbReference type="SUPFAM" id="SSF51120">
    <property type="entry name" value="beta-Roll"/>
    <property type="match status" value="1"/>
</dbReference>
<dbReference type="SUPFAM" id="SSF82171">
    <property type="entry name" value="DPP6 N-terminal domain-like"/>
    <property type="match status" value="1"/>
</dbReference>
<dbReference type="STRING" id="1458985.BJP34_10200"/>
<dbReference type="InterPro" id="IPR011049">
    <property type="entry name" value="Serralysin-like_metalloprot_C"/>
</dbReference>
<dbReference type="OrthoDB" id="9768561at2"/>
<dbReference type="EMBL" id="CP017599">
    <property type="protein sequence ID" value="AOW99776.1"/>
    <property type="molecule type" value="Genomic_DNA"/>
</dbReference>
<dbReference type="RefSeq" id="WP_070392252.1">
    <property type="nucleotide sequence ID" value="NZ_CP017599.1"/>
</dbReference>
<evidence type="ECO:0000259" key="2">
    <source>
        <dbReference type="Pfam" id="PF13449"/>
    </source>
</evidence>
<dbReference type="Pfam" id="PF22494">
    <property type="entry name" value="choice_anch_I"/>
    <property type="match status" value="2"/>
</dbReference>
<evidence type="ECO:0000259" key="3">
    <source>
        <dbReference type="Pfam" id="PF22494"/>
    </source>
</evidence>
<dbReference type="InterPro" id="IPR055188">
    <property type="entry name" value="Choice_anch_I"/>
</dbReference>
<feature type="region of interest" description="Disordered" evidence="1">
    <location>
        <begin position="794"/>
        <end position="818"/>
    </location>
</feature>
<dbReference type="NCBIfam" id="NF038117">
    <property type="entry name" value="choice_anch_I"/>
    <property type="match status" value="1"/>
</dbReference>
<gene>
    <name evidence="4" type="ORF">BJP34_10200</name>
</gene>
<dbReference type="PROSITE" id="PS00330">
    <property type="entry name" value="HEMOLYSIN_CALCIUM"/>
    <property type="match status" value="1"/>
</dbReference>
<evidence type="ECO:0000313" key="5">
    <source>
        <dbReference type="Proteomes" id="UP000177870"/>
    </source>
</evidence>
<organism evidence="4 5">
    <name type="scientific">Moorena producens PAL-8-15-08-1</name>
    <dbReference type="NCBI Taxonomy" id="1458985"/>
    <lineage>
        <taxon>Bacteria</taxon>
        <taxon>Bacillati</taxon>
        <taxon>Cyanobacteriota</taxon>
        <taxon>Cyanophyceae</taxon>
        <taxon>Coleofasciculales</taxon>
        <taxon>Coleofasciculaceae</taxon>
        <taxon>Moorena</taxon>
    </lineage>
</organism>
<dbReference type="InterPro" id="IPR011048">
    <property type="entry name" value="Haem_d1_sf"/>
</dbReference>
<feature type="compositionally biased region" description="Basic and acidic residues" evidence="1">
    <location>
        <begin position="299"/>
        <end position="315"/>
    </location>
</feature>
<accession>A0A1D8TQ96</accession>
<dbReference type="AlphaFoldDB" id="A0A1D8TQ96"/>
<dbReference type="Proteomes" id="UP000177870">
    <property type="component" value="Chromosome"/>
</dbReference>